<reference evidence="6 7" key="1">
    <citation type="submission" date="2016-06" db="EMBL/GenBank/DDBJ databases">
        <title>Evolution of pathogenesis and genome organization in the Tremellales.</title>
        <authorList>
            <person name="Cuomo C."/>
            <person name="Litvintseva A."/>
            <person name="Heitman J."/>
            <person name="Chen Y."/>
            <person name="Sun S."/>
            <person name="Springer D."/>
            <person name="Dromer F."/>
            <person name="Young S."/>
            <person name="Zeng Q."/>
            <person name="Chapman S."/>
            <person name="Gujja S."/>
            <person name="Saif S."/>
            <person name="Birren B."/>
        </authorList>
    </citation>
    <scope>NUCLEOTIDE SEQUENCE [LARGE SCALE GENOMIC DNA]</scope>
    <source>
        <strain evidence="6 7">CBS 6039</strain>
    </source>
</reference>
<evidence type="ECO:0008006" key="8">
    <source>
        <dbReference type="Google" id="ProtNLM"/>
    </source>
</evidence>
<dbReference type="InterPro" id="IPR048280">
    <property type="entry name" value="COX6B-like"/>
</dbReference>
<dbReference type="InterPro" id="IPR036549">
    <property type="entry name" value="CX6/COA6-like_sf"/>
</dbReference>
<evidence type="ECO:0000256" key="3">
    <source>
        <dbReference type="ARBA" id="ARBA00023128"/>
    </source>
</evidence>
<comment type="subcellular location">
    <subcellularLocation>
        <location evidence="1">Mitochondrion</location>
    </subcellularLocation>
</comment>
<dbReference type="GeneID" id="30151484"/>
<dbReference type="AlphaFoldDB" id="A0A1E3I653"/>
<comment type="similarity">
    <text evidence="2">Belongs to the cytochrome c oxidase subunit 6B family.</text>
</comment>
<feature type="compositionally biased region" description="Basic and acidic residues" evidence="5">
    <location>
        <begin position="12"/>
        <end position="23"/>
    </location>
</feature>
<dbReference type="Pfam" id="PF02297">
    <property type="entry name" value="COX6B"/>
    <property type="match status" value="1"/>
</dbReference>
<dbReference type="SUPFAM" id="SSF47694">
    <property type="entry name" value="Cytochrome c oxidase subunit h"/>
    <property type="match status" value="1"/>
</dbReference>
<proteinExistence type="inferred from homology"/>
<dbReference type="EMBL" id="AWGJ01000001">
    <property type="protein sequence ID" value="ODN84173.1"/>
    <property type="molecule type" value="Genomic_DNA"/>
</dbReference>
<accession>A0A1E3I653</accession>
<evidence type="ECO:0000256" key="4">
    <source>
        <dbReference type="ARBA" id="ARBA00023157"/>
    </source>
</evidence>
<dbReference type="Gene3D" id="1.10.10.140">
    <property type="entry name" value="Cytochrome c oxidase, subunit VIb"/>
    <property type="match status" value="1"/>
</dbReference>
<evidence type="ECO:0000256" key="2">
    <source>
        <dbReference type="ARBA" id="ARBA00006425"/>
    </source>
</evidence>
<evidence type="ECO:0000313" key="6">
    <source>
        <dbReference type="EMBL" id="ODN84173.1"/>
    </source>
</evidence>
<gene>
    <name evidence="6" type="ORF">L202_00175</name>
</gene>
<comment type="caution">
    <text evidence="6">The sequence shown here is derived from an EMBL/GenBank/DDBJ whole genome shotgun (WGS) entry which is preliminary data.</text>
</comment>
<protein>
    <recommendedName>
        <fullName evidence="8">Cytochrome c oxidase assembly factor 6</fullName>
    </recommendedName>
</protein>
<dbReference type="STRING" id="1295533.A0A1E3I653"/>
<dbReference type="PANTHER" id="PTHR47677:SF1">
    <property type="entry name" value="CYTOCHROME C OXIDASE ASSEMBLY FACTOR 6"/>
    <property type="match status" value="1"/>
</dbReference>
<organism evidence="6 7">
    <name type="scientific">Cryptococcus amylolentus CBS 6039</name>
    <dbReference type="NCBI Taxonomy" id="1295533"/>
    <lineage>
        <taxon>Eukaryota</taxon>
        <taxon>Fungi</taxon>
        <taxon>Dikarya</taxon>
        <taxon>Basidiomycota</taxon>
        <taxon>Agaricomycotina</taxon>
        <taxon>Tremellomycetes</taxon>
        <taxon>Tremellales</taxon>
        <taxon>Cryptococcaceae</taxon>
        <taxon>Cryptococcus</taxon>
    </lineage>
</organism>
<keyword evidence="3" id="KW-0496">Mitochondrion</keyword>
<keyword evidence="7" id="KW-1185">Reference proteome</keyword>
<evidence type="ECO:0000256" key="1">
    <source>
        <dbReference type="ARBA" id="ARBA00004173"/>
    </source>
</evidence>
<dbReference type="Proteomes" id="UP000094065">
    <property type="component" value="Unassembled WGS sequence"/>
</dbReference>
<sequence>MFGFGSSSSEAEIEKPAPTREERKQCWASRDIYHGCLDKNKVLQAGDEVKRDGKGNVVAGSVCDGERQAYEGSCAKAWVDYFNKRRTLELRRLATIAAAEKSGDAAKVDAWKSVPGAAR</sequence>
<dbReference type="InterPro" id="IPR048281">
    <property type="entry name" value="COA6_fun"/>
</dbReference>
<dbReference type="RefSeq" id="XP_018997976.1">
    <property type="nucleotide sequence ID" value="XM_019133271.1"/>
</dbReference>
<dbReference type="GO" id="GO:0005739">
    <property type="term" value="C:mitochondrion"/>
    <property type="evidence" value="ECO:0007669"/>
    <property type="project" value="UniProtKB-SubCell"/>
</dbReference>
<dbReference type="OrthoDB" id="5545577at2759"/>
<feature type="compositionally biased region" description="Polar residues" evidence="5">
    <location>
        <begin position="1"/>
        <end position="10"/>
    </location>
</feature>
<keyword evidence="4" id="KW-1015">Disulfide bond</keyword>
<feature type="region of interest" description="Disordered" evidence="5">
    <location>
        <begin position="1"/>
        <end position="23"/>
    </location>
</feature>
<evidence type="ECO:0000313" key="7">
    <source>
        <dbReference type="Proteomes" id="UP000094065"/>
    </source>
</evidence>
<evidence type="ECO:0000256" key="5">
    <source>
        <dbReference type="SAM" id="MobiDB-lite"/>
    </source>
</evidence>
<dbReference type="PANTHER" id="PTHR47677">
    <property type="entry name" value="CYTOCHROME C OXIDASE ASSEMBLY FACTOR 6"/>
    <property type="match status" value="1"/>
</dbReference>
<name>A0A1E3I653_9TREE</name>